<dbReference type="AlphaFoldDB" id="K0Q3Y5"/>
<keyword evidence="5 10" id="KW-0732">Signal</keyword>
<organism evidence="11 12">
    <name type="scientific">Rhizobium mesoamericanum STM3625</name>
    <dbReference type="NCBI Taxonomy" id="1211777"/>
    <lineage>
        <taxon>Bacteria</taxon>
        <taxon>Pseudomonadati</taxon>
        <taxon>Pseudomonadota</taxon>
        <taxon>Alphaproteobacteria</taxon>
        <taxon>Hyphomicrobiales</taxon>
        <taxon>Rhizobiaceae</taxon>
        <taxon>Rhizobium/Agrobacterium group</taxon>
        <taxon>Rhizobium</taxon>
    </lineage>
</organism>
<evidence type="ECO:0000256" key="9">
    <source>
        <dbReference type="ARBA" id="ARBA00023237"/>
    </source>
</evidence>
<evidence type="ECO:0000256" key="2">
    <source>
        <dbReference type="ARBA" id="ARBA00022448"/>
    </source>
</evidence>
<gene>
    <name evidence="11" type="primary">ropA</name>
    <name evidence="11" type="ORF">BN77_0484</name>
</gene>
<dbReference type="Gene3D" id="2.40.160.40">
    <property type="entry name" value="monomeric porin ompg"/>
    <property type="match status" value="1"/>
</dbReference>
<protein>
    <recommendedName>
        <fullName evidence="10">Porin</fullName>
    </recommendedName>
</protein>
<evidence type="ECO:0000256" key="10">
    <source>
        <dbReference type="RuleBase" id="RU364005"/>
    </source>
</evidence>
<dbReference type="GO" id="GO:0015288">
    <property type="term" value="F:porin activity"/>
    <property type="evidence" value="ECO:0007669"/>
    <property type="project" value="UniProtKB-KW"/>
</dbReference>
<keyword evidence="2 10" id="KW-0813">Transport</keyword>
<dbReference type="GO" id="GO:0009279">
    <property type="term" value="C:cell outer membrane"/>
    <property type="evidence" value="ECO:0007669"/>
    <property type="project" value="UniProtKB-SubCell"/>
</dbReference>
<dbReference type="Pfam" id="PF02530">
    <property type="entry name" value="Porin_2"/>
    <property type="match status" value="1"/>
</dbReference>
<dbReference type="GO" id="GO:0006811">
    <property type="term" value="P:monoatomic ion transport"/>
    <property type="evidence" value="ECO:0007669"/>
    <property type="project" value="UniProtKB-KW"/>
</dbReference>
<keyword evidence="7 10" id="KW-0626">Porin</keyword>
<keyword evidence="4 10" id="KW-0812">Transmembrane</keyword>
<keyword evidence="6 10" id="KW-0406">Ion transport</keyword>
<sequence>MNIRTALLSSIALVSLASSASAADAIVAAEPEPVEYVRVCDAYGSGYFYIPETETCLSIGGYIRVEERFGPNRSGTSDWSSWTRGQTSISSKSETEYGTLTGVITLRINAENATNQTALLQEGYVGIAHLRVGMQYSWWDNDRSIGTGETDIISSNQTIHNAIRYMYETPDFSAGVLVDELEDSPKPAIPGEQPNNVGIEAQLYGKVGVVSGYLLGSYDTDADEGAIRVILFADLGPGQLGLWGIWASGANYYWEKSEWTVGAQYYVKLNDTWSVTPGYQYFSKTSFNSDGEFTGGDEWRAGLTADYKIATNLTTKLSVQYDDPYSADDYVEGFLRFQRNF</sequence>
<comment type="subcellular location">
    <subcellularLocation>
        <location evidence="10">Cell outer membrane</location>
        <topology evidence="10">Multi-pass membrane protein</topology>
    </subcellularLocation>
</comment>
<name>K0Q3Y5_9HYPH</name>
<feature type="chain" id="PRO_5009367889" description="Porin" evidence="10">
    <location>
        <begin position="23"/>
        <end position="341"/>
    </location>
</feature>
<dbReference type="EMBL" id="CANI01000031">
    <property type="protein sequence ID" value="CCM77529.1"/>
    <property type="molecule type" value="Genomic_DNA"/>
</dbReference>
<dbReference type="InterPro" id="IPR053713">
    <property type="entry name" value="Bact_OM_Channel_sf"/>
</dbReference>
<dbReference type="eggNOG" id="COG3203">
    <property type="taxonomic scope" value="Bacteria"/>
</dbReference>
<reference evidence="11 12" key="1">
    <citation type="journal article" date="2013" name="Genome Announc.">
        <title>Draft Genome Sequence of Rhizobium mesoamericanum STM3625, a Nitrogen-Fixing Symbiont of Mimosa pudica Isolated in French Guiana (South America).</title>
        <authorList>
            <person name="Moulin L."/>
            <person name="Mornico D."/>
            <person name="Melkonian R."/>
            <person name="Klonowska A."/>
        </authorList>
    </citation>
    <scope>NUCLEOTIDE SEQUENCE [LARGE SCALE GENOMIC DNA]</scope>
    <source>
        <strain evidence="11 12">STM3625</strain>
    </source>
</reference>
<comment type="function">
    <text evidence="10">Forms passive diffusion pores that allow small molecular weight hydrophilic materials across the outer membrane.</text>
</comment>
<dbReference type="InterPro" id="IPR003684">
    <property type="entry name" value="Porin_alphabac"/>
</dbReference>
<evidence type="ECO:0000256" key="8">
    <source>
        <dbReference type="ARBA" id="ARBA00023136"/>
    </source>
</evidence>
<keyword evidence="9 10" id="KW-0998">Cell outer membrane</keyword>
<evidence type="ECO:0000313" key="11">
    <source>
        <dbReference type="EMBL" id="CCM77529.1"/>
    </source>
</evidence>
<dbReference type="SUPFAM" id="SSF56935">
    <property type="entry name" value="Porins"/>
    <property type="match status" value="1"/>
</dbReference>
<evidence type="ECO:0000313" key="12">
    <source>
        <dbReference type="Proteomes" id="UP000009319"/>
    </source>
</evidence>
<dbReference type="RefSeq" id="WP_007528063.1">
    <property type="nucleotide sequence ID" value="NZ_HF536772.1"/>
</dbReference>
<comment type="similarity">
    <text evidence="1 10">Belongs to the alphaproteobacteria porin family.</text>
</comment>
<keyword evidence="12" id="KW-1185">Reference proteome</keyword>
<evidence type="ECO:0000256" key="5">
    <source>
        <dbReference type="ARBA" id="ARBA00022729"/>
    </source>
</evidence>
<dbReference type="HOGENOM" id="CLU_044836_1_0_5"/>
<dbReference type="GO" id="GO:0046930">
    <property type="term" value="C:pore complex"/>
    <property type="evidence" value="ECO:0007669"/>
    <property type="project" value="UniProtKB-KW"/>
</dbReference>
<comment type="caution">
    <text evidence="11">The sequence shown here is derived from an EMBL/GenBank/DDBJ whole genome shotgun (WGS) entry which is preliminary data.</text>
</comment>
<accession>K0Q3Y5</accession>
<evidence type="ECO:0000256" key="4">
    <source>
        <dbReference type="ARBA" id="ARBA00022692"/>
    </source>
</evidence>
<dbReference type="Proteomes" id="UP000009319">
    <property type="component" value="Unassembled WGS sequence"/>
</dbReference>
<evidence type="ECO:0000256" key="6">
    <source>
        <dbReference type="ARBA" id="ARBA00023065"/>
    </source>
</evidence>
<evidence type="ECO:0000256" key="7">
    <source>
        <dbReference type="ARBA" id="ARBA00023114"/>
    </source>
</evidence>
<feature type="signal peptide" evidence="10">
    <location>
        <begin position="1"/>
        <end position="22"/>
    </location>
</feature>
<evidence type="ECO:0000256" key="1">
    <source>
        <dbReference type="ARBA" id="ARBA00009521"/>
    </source>
</evidence>
<keyword evidence="8 10" id="KW-0472">Membrane</keyword>
<keyword evidence="3 10" id="KW-1134">Transmembrane beta strand</keyword>
<proteinExistence type="inferred from homology"/>
<comment type="domain">
    <text evidence="10">Consists of 16-stranded beta-barrel sheets, with large surface-exposed loops, that form a transmembrane pore at the center of each barrel. The pore is partially ocluded by a peptide loop that folds into the pore lumen.</text>
</comment>
<evidence type="ECO:0000256" key="3">
    <source>
        <dbReference type="ARBA" id="ARBA00022452"/>
    </source>
</evidence>
<dbReference type="STRING" id="1211777.BN77_0484"/>